<keyword evidence="5" id="KW-1185">Reference proteome</keyword>
<comment type="similarity">
    <text evidence="1">Belongs to the PIGL family.</text>
</comment>
<dbReference type="Proteomes" id="UP001610432">
    <property type="component" value="Unassembled WGS sequence"/>
</dbReference>
<keyword evidence="3" id="KW-0732">Signal</keyword>
<evidence type="ECO:0000313" key="5">
    <source>
        <dbReference type="Proteomes" id="UP001610432"/>
    </source>
</evidence>
<name>A0ABR4M4A2_9EURO</name>
<dbReference type="Pfam" id="PF02585">
    <property type="entry name" value="PIG-L"/>
    <property type="match status" value="1"/>
</dbReference>
<dbReference type="Gene3D" id="3.40.50.10320">
    <property type="entry name" value="LmbE-like"/>
    <property type="match status" value="1"/>
</dbReference>
<dbReference type="GeneID" id="98147118"/>
<evidence type="ECO:0000313" key="4">
    <source>
        <dbReference type="EMBL" id="KAL2871415.1"/>
    </source>
</evidence>
<organism evidence="4 5">
    <name type="scientific">Aspergillus lucknowensis</name>
    <dbReference type="NCBI Taxonomy" id="176173"/>
    <lineage>
        <taxon>Eukaryota</taxon>
        <taxon>Fungi</taxon>
        <taxon>Dikarya</taxon>
        <taxon>Ascomycota</taxon>
        <taxon>Pezizomycotina</taxon>
        <taxon>Eurotiomycetes</taxon>
        <taxon>Eurotiomycetidae</taxon>
        <taxon>Eurotiales</taxon>
        <taxon>Aspergillaceae</taxon>
        <taxon>Aspergillus</taxon>
        <taxon>Aspergillus subgen. Nidulantes</taxon>
    </lineage>
</organism>
<dbReference type="EC" id="3.5.1.89" evidence="2"/>
<dbReference type="InterPro" id="IPR024078">
    <property type="entry name" value="LmbE-like_dom_sf"/>
</dbReference>
<dbReference type="EMBL" id="JBFXLQ010000003">
    <property type="protein sequence ID" value="KAL2871415.1"/>
    <property type="molecule type" value="Genomic_DNA"/>
</dbReference>
<gene>
    <name evidence="4" type="ORF">BJX67DRAFT_377190</name>
</gene>
<dbReference type="PANTHER" id="PTHR12993">
    <property type="entry name" value="N-ACETYLGLUCOSAMINYL-PHOSPHATIDYLINOSITOL DE-N-ACETYLASE-RELATED"/>
    <property type="match status" value="1"/>
</dbReference>
<evidence type="ECO:0000256" key="3">
    <source>
        <dbReference type="SAM" id="SignalP"/>
    </source>
</evidence>
<accession>A0ABR4M4A2</accession>
<evidence type="ECO:0000256" key="2">
    <source>
        <dbReference type="ARBA" id="ARBA00012176"/>
    </source>
</evidence>
<reference evidence="4 5" key="1">
    <citation type="submission" date="2024-07" db="EMBL/GenBank/DDBJ databases">
        <title>Section-level genome sequencing and comparative genomics of Aspergillus sections Usti and Cavernicolus.</title>
        <authorList>
            <consortium name="Lawrence Berkeley National Laboratory"/>
            <person name="Nybo J.L."/>
            <person name="Vesth T.C."/>
            <person name="Theobald S."/>
            <person name="Frisvad J.C."/>
            <person name="Larsen T.O."/>
            <person name="Kjaerboelling I."/>
            <person name="Rothschild-Mancinelli K."/>
            <person name="Lyhne E.K."/>
            <person name="Kogle M.E."/>
            <person name="Barry K."/>
            <person name="Clum A."/>
            <person name="Na H."/>
            <person name="Ledsgaard L."/>
            <person name="Lin J."/>
            <person name="Lipzen A."/>
            <person name="Kuo A."/>
            <person name="Riley R."/>
            <person name="Mondo S."/>
            <person name="Labutti K."/>
            <person name="Haridas S."/>
            <person name="Pangalinan J."/>
            <person name="Salamov A.A."/>
            <person name="Simmons B.A."/>
            <person name="Magnuson J.K."/>
            <person name="Chen J."/>
            <person name="Drula E."/>
            <person name="Henrissat B."/>
            <person name="Wiebenga A."/>
            <person name="Lubbers R.J."/>
            <person name="Gomes A.C."/>
            <person name="Macurrencykelacurrency M.R."/>
            <person name="Stajich J."/>
            <person name="Grigoriev I.V."/>
            <person name="Mortensen U.H."/>
            <person name="De Vries R.P."/>
            <person name="Baker S.E."/>
            <person name="Andersen M.R."/>
        </authorList>
    </citation>
    <scope>NUCLEOTIDE SEQUENCE [LARGE SCALE GENOMIC DNA]</scope>
    <source>
        <strain evidence="4 5">CBS 449.75</strain>
    </source>
</reference>
<feature type="signal peptide" evidence="3">
    <location>
        <begin position="1"/>
        <end position="21"/>
    </location>
</feature>
<comment type="caution">
    <text evidence="4">The sequence shown here is derived from an EMBL/GenBank/DDBJ whole genome shotgun (WGS) entry which is preliminary data.</text>
</comment>
<proteinExistence type="inferred from homology"/>
<dbReference type="InterPro" id="IPR003737">
    <property type="entry name" value="GlcNAc_PI_deacetylase-related"/>
</dbReference>
<sequence>MHLPLLPTIALTLSTLTLTLADRNLYIVAHQDDDLLFLNPSLLHSIRDNHSIQTIYLTAGDAGLGPEYWTSRQTGALAAYAQMAGVSNTWDESGLEIPAGEIRLYTLRERAENPISLAFMHLPDGNGDGSGFAATGNESLEKLWKGAIGTINTVDESGISYTREELISALASVIDRYGPDSVSAQDYVDAFGSGDHSDHTAGALFANEAAVRSSFGGSVAAYEGYPIKDLPANVGGADLDAKKAAFYTYAPYDSAACASDAACGGREYELWLQREYLAN</sequence>
<dbReference type="PANTHER" id="PTHR12993:SF23">
    <property type="entry name" value="N-ACETYLGLUCOSAMINYLPHOSPHATIDYLINOSITOL DEACETYLASE"/>
    <property type="match status" value="1"/>
</dbReference>
<dbReference type="SUPFAM" id="SSF102588">
    <property type="entry name" value="LmbE-like"/>
    <property type="match status" value="1"/>
</dbReference>
<dbReference type="RefSeq" id="XP_070890394.1">
    <property type="nucleotide sequence ID" value="XM_071032046.1"/>
</dbReference>
<evidence type="ECO:0000256" key="1">
    <source>
        <dbReference type="ARBA" id="ARBA00006066"/>
    </source>
</evidence>
<protein>
    <recommendedName>
        <fullName evidence="2">N-acetylglucosaminylphosphatidylinositol deacetylase</fullName>
        <ecNumber evidence="2">3.5.1.89</ecNumber>
    </recommendedName>
</protein>
<feature type="chain" id="PRO_5046343020" description="N-acetylglucosaminylphosphatidylinositol deacetylase" evidence="3">
    <location>
        <begin position="22"/>
        <end position="279"/>
    </location>
</feature>